<dbReference type="AlphaFoldDB" id="A0A4Y7QJS9"/>
<sequence>MSFSRILVTGATGFLGGHVVHQALQDGYVVRIVTRPEKISAAQEQFGDKVEVFAVNNGQPADYTEALKDVGAVIHLAAALPFGNSREEILSSIIDGVRSIVSQALSARVFKVVIAGSYVTALTDYSLVFSDHKITEAVGFSTAYGPFSSGFKVAKGDFGRMSTNSAFYRGDLPDPPRRKLAAIQKIPHPVTVDIRDVAKAHILALSAPSTNNVGRKRILISGPNFSYKQAVEHLAKVRPELRGRLGDPSDVEEAPVPTIDQTRAIEVLGLTKYTGWETTVEDTADSLLAMERSWQA</sequence>
<dbReference type="GO" id="GO:0005737">
    <property type="term" value="C:cytoplasm"/>
    <property type="evidence" value="ECO:0007669"/>
    <property type="project" value="TreeGrafter"/>
</dbReference>
<dbReference type="Pfam" id="PF01370">
    <property type="entry name" value="Epimerase"/>
    <property type="match status" value="1"/>
</dbReference>
<dbReference type="OrthoDB" id="2735536at2759"/>
<dbReference type="InterPro" id="IPR051783">
    <property type="entry name" value="NAD(P)-dependent_oxidoreduct"/>
</dbReference>
<dbReference type="Gene3D" id="3.40.50.720">
    <property type="entry name" value="NAD(P)-binding Rossmann-like Domain"/>
    <property type="match status" value="2"/>
</dbReference>
<dbReference type="InterPro" id="IPR036291">
    <property type="entry name" value="NAD(P)-bd_dom_sf"/>
</dbReference>
<dbReference type="STRING" id="50990.A0A4Y7QJS9"/>
<feature type="domain" description="NAD-dependent epimerase/dehydratase" evidence="1">
    <location>
        <begin position="6"/>
        <end position="117"/>
    </location>
</feature>
<name>A0A4Y7QJS9_9AGAM</name>
<organism evidence="2 3">
    <name type="scientific">Rickenella mellea</name>
    <dbReference type="NCBI Taxonomy" id="50990"/>
    <lineage>
        <taxon>Eukaryota</taxon>
        <taxon>Fungi</taxon>
        <taxon>Dikarya</taxon>
        <taxon>Basidiomycota</taxon>
        <taxon>Agaricomycotina</taxon>
        <taxon>Agaricomycetes</taxon>
        <taxon>Hymenochaetales</taxon>
        <taxon>Rickenellaceae</taxon>
        <taxon>Rickenella</taxon>
    </lineage>
</organism>
<keyword evidence="3" id="KW-1185">Reference proteome</keyword>
<protein>
    <submittedName>
        <fullName evidence="2">NAD(P)-binding protein</fullName>
    </submittedName>
</protein>
<reference evidence="2 3" key="1">
    <citation type="submission" date="2018-06" db="EMBL/GenBank/DDBJ databases">
        <title>A transcriptomic atlas of mushroom development highlights an independent origin of complex multicellularity.</title>
        <authorList>
            <consortium name="DOE Joint Genome Institute"/>
            <person name="Krizsan K."/>
            <person name="Almasi E."/>
            <person name="Merenyi Z."/>
            <person name="Sahu N."/>
            <person name="Viragh M."/>
            <person name="Koszo T."/>
            <person name="Mondo S."/>
            <person name="Kiss B."/>
            <person name="Balint B."/>
            <person name="Kues U."/>
            <person name="Barry K."/>
            <person name="Hegedus J.C."/>
            <person name="Henrissat B."/>
            <person name="Johnson J."/>
            <person name="Lipzen A."/>
            <person name="Ohm R."/>
            <person name="Nagy I."/>
            <person name="Pangilinan J."/>
            <person name="Yan J."/>
            <person name="Xiong Y."/>
            <person name="Grigoriev I.V."/>
            <person name="Hibbett D.S."/>
            <person name="Nagy L.G."/>
        </authorList>
    </citation>
    <scope>NUCLEOTIDE SEQUENCE [LARGE SCALE GENOMIC DNA]</scope>
    <source>
        <strain evidence="2 3">SZMC22713</strain>
    </source>
</reference>
<dbReference type="PANTHER" id="PTHR48079:SF6">
    <property type="entry name" value="NAD(P)-BINDING DOMAIN-CONTAINING PROTEIN-RELATED"/>
    <property type="match status" value="1"/>
</dbReference>
<dbReference type="Proteomes" id="UP000294933">
    <property type="component" value="Unassembled WGS sequence"/>
</dbReference>
<evidence type="ECO:0000259" key="1">
    <source>
        <dbReference type="Pfam" id="PF01370"/>
    </source>
</evidence>
<dbReference type="EMBL" id="ML170160">
    <property type="protein sequence ID" value="TDL27089.1"/>
    <property type="molecule type" value="Genomic_DNA"/>
</dbReference>
<evidence type="ECO:0000313" key="3">
    <source>
        <dbReference type="Proteomes" id="UP000294933"/>
    </source>
</evidence>
<dbReference type="SUPFAM" id="SSF51735">
    <property type="entry name" value="NAD(P)-binding Rossmann-fold domains"/>
    <property type="match status" value="1"/>
</dbReference>
<accession>A0A4Y7QJS9</accession>
<proteinExistence type="predicted"/>
<evidence type="ECO:0000313" key="2">
    <source>
        <dbReference type="EMBL" id="TDL27089.1"/>
    </source>
</evidence>
<dbReference type="InterPro" id="IPR001509">
    <property type="entry name" value="Epimerase_deHydtase"/>
</dbReference>
<dbReference type="VEuPathDB" id="FungiDB:BD410DRAFT_836164"/>
<gene>
    <name evidence="2" type="ORF">BD410DRAFT_836164</name>
</gene>
<dbReference type="GO" id="GO:0004029">
    <property type="term" value="F:aldehyde dehydrogenase (NAD+) activity"/>
    <property type="evidence" value="ECO:0007669"/>
    <property type="project" value="TreeGrafter"/>
</dbReference>
<dbReference type="PANTHER" id="PTHR48079">
    <property type="entry name" value="PROTEIN YEEZ"/>
    <property type="match status" value="1"/>
</dbReference>